<dbReference type="OrthoDB" id="2166166at2"/>
<dbReference type="Proteomes" id="UP000242949">
    <property type="component" value="Unassembled WGS sequence"/>
</dbReference>
<name>A0A1G6H7C9_9BACI</name>
<proteinExistence type="predicted"/>
<accession>A0A1G6H7C9</accession>
<organism evidence="2 3">
    <name type="scientific">Pelagirhabdus alkalitolerans</name>
    <dbReference type="NCBI Taxonomy" id="1612202"/>
    <lineage>
        <taxon>Bacteria</taxon>
        <taxon>Bacillati</taxon>
        <taxon>Bacillota</taxon>
        <taxon>Bacilli</taxon>
        <taxon>Bacillales</taxon>
        <taxon>Bacillaceae</taxon>
        <taxon>Pelagirhabdus</taxon>
    </lineage>
</organism>
<gene>
    <name evidence="2" type="ORF">SAMN05421734_102326</name>
</gene>
<evidence type="ECO:0000256" key="1">
    <source>
        <dbReference type="SAM" id="Coils"/>
    </source>
</evidence>
<dbReference type="SUPFAM" id="SSF160527">
    <property type="entry name" value="V-type ATPase subunit E-like"/>
    <property type="match status" value="1"/>
</dbReference>
<protein>
    <submittedName>
        <fullName evidence="2">V/A-type H+-transporting ATPase subunit E</fullName>
    </submittedName>
</protein>
<keyword evidence="3" id="KW-1185">Reference proteome</keyword>
<evidence type="ECO:0000313" key="2">
    <source>
        <dbReference type="EMBL" id="SDB90121.1"/>
    </source>
</evidence>
<evidence type="ECO:0000313" key="3">
    <source>
        <dbReference type="Proteomes" id="UP000242949"/>
    </source>
</evidence>
<reference evidence="3" key="1">
    <citation type="submission" date="2016-09" db="EMBL/GenBank/DDBJ databases">
        <authorList>
            <person name="Varghese N."/>
            <person name="Submissions S."/>
        </authorList>
    </citation>
    <scope>NUCLEOTIDE SEQUENCE [LARGE SCALE GENOMIC DNA]</scope>
    <source>
        <strain evidence="3">S5</strain>
    </source>
</reference>
<dbReference type="AlphaFoldDB" id="A0A1G6H7C9"/>
<dbReference type="STRING" id="1612202.SAMN05421734_102326"/>
<dbReference type="RefSeq" id="WP_090793366.1">
    <property type="nucleotide sequence ID" value="NZ_FMYI01000002.1"/>
</dbReference>
<sequence>MRDLQALSTQILAKTKEEGQRQLDEYSKVANEKIEEERQKLAEFKENKEAAIGRQLNNDYEREAQTMRNQRRNAVLSEKQTLLSSVFNEASKRMENWDSSQFNKFLEGVLSQLDDNESWSLVPGEKSYEQFKDETTQKILKSYPFVIVSDDVVKQKAGFIIEHGGIDYNFCFDSLVDELKREFSPQLATLAFKSNE</sequence>
<feature type="coiled-coil region" evidence="1">
    <location>
        <begin position="16"/>
        <end position="77"/>
    </location>
</feature>
<keyword evidence="1" id="KW-0175">Coiled coil</keyword>
<dbReference type="EMBL" id="FMYI01000002">
    <property type="protein sequence ID" value="SDB90121.1"/>
    <property type="molecule type" value="Genomic_DNA"/>
</dbReference>